<proteinExistence type="predicted"/>
<evidence type="ECO:0000313" key="2">
    <source>
        <dbReference type="Proteomes" id="UP001234297"/>
    </source>
</evidence>
<evidence type="ECO:0000313" key="1">
    <source>
        <dbReference type="EMBL" id="KAJ8617540.1"/>
    </source>
</evidence>
<gene>
    <name evidence="1" type="ORF">MRB53_013726</name>
</gene>
<reference evidence="1 2" key="1">
    <citation type="journal article" date="2022" name="Hortic Res">
        <title>A haplotype resolved chromosomal level avocado genome allows analysis of novel avocado genes.</title>
        <authorList>
            <person name="Nath O."/>
            <person name="Fletcher S.J."/>
            <person name="Hayward A."/>
            <person name="Shaw L.M."/>
            <person name="Masouleh A.K."/>
            <person name="Furtado A."/>
            <person name="Henry R.J."/>
            <person name="Mitter N."/>
        </authorList>
    </citation>
    <scope>NUCLEOTIDE SEQUENCE [LARGE SCALE GENOMIC DNA]</scope>
    <source>
        <strain evidence="2">cv. Hass</strain>
    </source>
</reference>
<keyword evidence="2" id="KW-1185">Reference proteome</keyword>
<dbReference type="EMBL" id="CM056812">
    <property type="protein sequence ID" value="KAJ8617540.1"/>
    <property type="molecule type" value="Genomic_DNA"/>
</dbReference>
<organism evidence="1 2">
    <name type="scientific">Persea americana</name>
    <name type="common">Avocado</name>
    <dbReference type="NCBI Taxonomy" id="3435"/>
    <lineage>
        <taxon>Eukaryota</taxon>
        <taxon>Viridiplantae</taxon>
        <taxon>Streptophyta</taxon>
        <taxon>Embryophyta</taxon>
        <taxon>Tracheophyta</taxon>
        <taxon>Spermatophyta</taxon>
        <taxon>Magnoliopsida</taxon>
        <taxon>Magnoliidae</taxon>
        <taxon>Laurales</taxon>
        <taxon>Lauraceae</taxon>
        <taxon>Persea</taxon>
    </lineage>
</organism>
<name>A0ACC2K8X2_PERAE</name>
<accession>A0ACC2K8X2</accession>
<comment type="caution">
    <text evidence="1">The sequence shown here is derived from an EMBL/GenBank/DDBJ whole genome shotgun (WGS) entry which is preliminary data.</text>
</comment>
<dbReference type="Proteomes" id="UP001234297">
    <property type="component" value="Chromosome 4"/>
</dbReference>
<protein>
    <submittedName>
        <fullName evidence="1">Uncharacterized protein</fullName>
    </submittedName>
</protein>
<sequence>MALRKGQEFSLPTDIPLDMMVAARLRPKHRDEYALDFGQNLFQSPNPSSSSLDKHVAPEMDVSIKAPLIQTHELTSLDLALGVAIDTVQKATTNPFLQSSLDNRSSSAHMQSRDTKLQKASSSSENVSCEDGPPIS</sequence>